<feature type="compositionally biased region" description="Low complexity" evidence="6">
    <location>
        <begin position="653"/>
        <end position="669"/>
    </location>
</feature>
<dbReference type="EMBL" id="KE667849">
    <property type="protein sequence ID" value="ERE84705.1"/>
    <property type="molecule type" value="Genomic_DNA"/>
</dbReference>
<comment type="subcellular location">
    <subcellularLocation>
        <location evidence="1">Membrane</location>
        <location evidence="1">Clathrin-coated pit</location>
        <topology evidence="1">Peripheral membrane protein</topology>
        <orientation evidence="1">Cytoplasmic side</orientation>
    </subcellularLocation>
</comment>
<feature type="transmembrane region" description="Helical" evidence="7">
    <location>
        <begin position="536"/>
        <end position="554"/>
    </location>
</feature>
<evidence type="ECO:0000256" key="4">
    <source>
        <dbReference type="ARBA" id="ARBA00023136"/>
    </source>
</evidence>
<feature type="region of interest" description="Disordered" evidence="6">
    <location>
        <begin position="595"/>
        <end position="695"/>
    </location>
</feature>
<reference evidence="10" key="1">
    <citation type="journal article" date="2013" name="Nat. Biotechnol.">
        <title>Chinese hamster genome sequenced from sorted chromosomes.</title>
        <authorList>
            <person name="Brinkrolf K."/>
            <person name="Rupp O."/>
            <person name="Laux H."/>
            <person name="Kollin F."/>
            <person name="Ernst W."/>
            <person name="Linke B."/>
            <person name="Kofler R."/>
            <person name="Romand S."/>
            <person name="Hesse F."/>
            <person name="Budach W.E."/>
            <person name="Galosy S."/>
            <person name="Muller D."/>
            <person name="Noll T."/>
            <person name="Wienberg J."/>
            <person name="Jostock T."/>
            <person name="Leonard M."/>
            <person name="Grillari J."/>
            <person name="Tauch A."/>
            <person name="Goesmann A."/>
            <person name="Helk B."/>
            <person name="Mott J.E."/>
            <person name="Puhler A."/>
            <person name="Borth N."/>
        </authorList>
    </citation>
    <scope>NUCLEOTIDE SEQUENCE [LARGE SCALE GENOMIC DNA]</scope>
    <source>
        <strain evidence="10">17A/GY</strain>
    </source>
</reference>
<feature type="transmembrane region" description="Helical" evidence="7">
    <location>
        <begin position="393"/>
        <end position="417"/>
    </location>
</feature>
<keyword evidence="5" id="KW-0168">Coated pit</keyword>
<dbReference type="Pfam" id="PF10291">
    <property type="entry name" value="muHD"/>
    <property type="match status" value="1"/>
</dbReference>
<dbReference type="InterPro" id="IPR029173">
    <property type="entry name" value="TMEM171"/>
</dbReference>
<evidence type="ECO:0000256" key="7">
    <source>
        <dbReference type="SAM" id="Phobius"/>
    </source>
</evidence>
<name>A0A061IFW5_CRIGR</name>
<feature type="transmembrane region" description="Helical" evidence="7">
    <location>
        <begin position="429"/>
        <end position="449"/>
    </location>
</feature>
<evidence type="ECO:0000256" key="5">
    <source>
        <dbReference type="ARBA" id="ARBA00023176"/>
    </source>
</evidence>
<dbReference type="Proteomes" id="UP000030759">
    <property type="component" value="Unassembled WGS sequence"/>
</dbReference>
<proteinExistence type="predicted"/>
<gene>
    <name evidence="9" type="ORF">H671_2g5753</name>
</gene>
<dbReference type="Gene3D" id="2.60.40.1170">
    <property type="entry name" value="Mu homology domain, subdomain B"/>
    <property type="match status" value="2"/>
</dbReference>
<keyword evidence="7" id="KW-1133">Transmembrane helix</keyword>
<accession>A0A061IFW5</accession>
<dbReference type="Pfam" id="PF15471">
    <property type="entry name" value="TMEM171"/>
    <property type="match status" value="1"/>
</dbReference>
<dbReference type="GO" id="GO:0006897">
    <property type="term" value="P:endocytosis"/>
    <property type="evidence" value="ECO:0007669"/>
    <property type="project" value="UniProtKB-KW"/>
</dbReference>
<dbReference type="AlphaFoldDB" id="A0A061IFW5"/>
<dbReference type="FunFam" id="2.60.40.1170:FF:000005">
    <property type="entry name" value="SH3-containing GRB2-like protein 3-interacting protein 1 isoform X3"/>
    <property type="match status" value="1"/>
</dbReference>
<evidence type="ECO:0000259" key="8">
    <source>
        <dbReference type="PROSITE" id="PS51072"/>
    </source>
</evidence>
<evidence type="ECO:0000256" key="6">
    <source>
        <dbReference type="SAM" id="MobiDB-lite"/>
    </source>
</evidence>
<dbReference type="InterPro" id="IPR018808">
    <property type="entry name" value="Muniscin_C"/>
</dbReference>
<dbReference type="GO" id="GO:0005905">
    <property type="term" value="C:clathrin-coated pit"/>
    <property type="evidence" value="ECO:0007669"/>
    <property type="project" value="UniProtKB-SubCell"/>
</dbReference>
<feature type="transmembrane region" description="Helical" evidence="7">
    <location>
        <begin position="483"/>
        <end position="504"/>
    </location>
</feature>
<evidence type="ECO:0000313" key="10">
    <source>
        <dbReference type="Proteomes" id="UP000030759"/>
    </source>
</evidence>
<dbReference type="PANTHER" id="PTHR31617:SF0">
    <property type="entry name" value="TRANSMEMBRANE PROTEIN 171"/>
    <property type="match status" value="1"/>
</dbReference>
<evidence type="ECO:0000256" key="3">
    <source>
        <dbReference type="ARBA" id="ARBA00022583"/>
    </source>
</evidence>
<dbReference type="PANTHER" id="PTHR31617">
    <property type="entry name" value="TRANSMEMBRANE PROTEIN 171"/>
    <property type="match status" value="1"/>
</dbReference>
<evidence type="ECO:0000256" key="1">
    <source>
        <dbReference type="ARBA" id="ARBA00004283"/>
    </source>
</evidence>
<feature type="domain" description="MHD" evidence="8">
    <location>
        <begin position="88"/>
        <end position="362"/>
    </location>
</feature>
<feature type="region of interest" description="Disordered" evidence="6">
    <location>
        <begin position="60"/>
        <end position="81"/>
    </location>
</feature>
<keyword evidence="3" id="KW-0254">Endocytosis</keyword>
<dbReference type="PROSITE" id="PS51072">
    <property type="entry name" value="MHD"/>
    <property type="match status" value="1"/>
</dbReference>
<organism evidence="9 10">
    <name type="scientific">Cricetulus griseus</name>
    <name type="common">Chinese hamster</name>
    <name type="synonym">Cricetulus barabensis griseus</name>
    <dbReference type="NCBI Taxonomy" id="10029"/>
    <lineage>
        <taxon>Eukaryota</taxon>
        <taxon>Metazoa</taxon>
        <taxon>Chordata</taxon>
        <taxon>Craniata</taxon>
        <taxon>Vertebrata</taxon>
        <taxon>Euteleostomi</taxon>
        <taxon>Mammalia</taxon>
        <taxon>Eutheria</taxon>
        <taxon>Euarchontoglires</taxon>
        <taxon>Glires</taxon>
        <taxon>Rodentia</taxon>
        <taxon>Myomorpha</taxon>
        <taxon>Muroidea</taxon>
        <taxon>Cricetidae</taxon>
        <taxon>Cricetinae</taxon>
        <taxon>Cricetulus</taxon>
    </lineage>
</organism>
<keyword evidence="2" id="KW-0597">Phosphoprotein</keyword>
<sequence length="695" mass="75065">MNRNSSNEELTKSKPSSLPNDFTNFIVIIIRPFSPPVTSNTSPPPTAPLARAESSSSISSSASLSAANTPTVGVSRGPSPVSLGNQDTLPVAIALTESVNAYFKGADPTKCIVKITGDVTISFPSGIIKVFTSNPSPAVLCFRVKNISRLEQILPNSQLVFSDPSQCDSNTKDFWMNMQAVTVYLKKLSEQNPAASYYNVDVLKYQVSSNGIQSTPLNLATYWKCSASTTDLRVDYKYNPEAMVAPSVLSNIQVVVPVDGGVTNMQSLPPAIWNAEQMKAFWKLSGISEKSESGGSGSLRAKFDLSEGPSKPTTLAVQFLSEGNTLSGVDIELVGTGYRLSLVKKRFATEPETAGEKETHFTFPSEAFSFLAMSSIGTAEPDGDQRDRHVSKLIFFLFIFGAVLLCVGVLLSIFGYQACQYKPLSHCSMVLKIAGPSCAVVGLGIVILARSRARLHLREEQRRGHQDTDQSFVCGESRQFAQCLIFGFLFLTSGMLISVLGIWVPGCGSDWEQESLNETDTGESEAQMCSFLSLQIMGPLIVLVGLCFFVVAHVKKKNNLSSSRHTPEMEGEHTHSTEPVHITVGDSVIIFPPPPPPYFPESSAGTRPPGPNSLHHTENPPSYCSLFNYGRTPTPENQGAASEREREVIYTISGPGSPSASSHPGHLPLDLPPRYEEKETALATPLDAPSEPSPP</sequence>
<evidence type="ECO:0000313" key="9">
    <source>
        <dbReference type="EMBL" id="ERE84705.1"/>
    </source>
</evidence>
<dbReference type="InterPro" id="IPR028565">
    <property type="entry name" value="MHD"/>
</dbReference>
<protein>
    <submittedName>
        <fullName evidence="9">Transmembrane protein</fullName>
    </submittedName>
</protein>
<evidence type="ECO:0000256" key="2">
    <source>
        <dbReference type="ARBA" id="ARBA00022553"/>
    </source>
</evidence>
<keyword evidence="7 9" id="KW-0812">Transmembrane</keyword>
<keyword evidence="4 7" id="KW-0472">Membrane</keyword>